<dbReference type="PaxDb" id="8022-A0A060W914"/>
<dbReference type="Gene3D" id="1.10.238.10">
    <property type="entry name" value="EF-hand"/>
    <property type="match status" value="1"/>
</dbReference>
<evidence type="ECO:0000313" key="4">
    <source>
        <dbReference type="Proteomes" id="UP000193380"/>
    </source>
</evidence>
<dbReference type="GO" id="GO:1901379">
    <property type="term" value="P:regulation of potassium ion transmembrane transport"/>
    <property type="evidence" value="ECO:0007669"/>
    <property type="project" value="TreeGrafter"/>
</dbReference>
<dbReference type="InterPro" id="IPR028846">
    <property type="entry name" value="Recoverin"/>
</dbReference>
<gene>
    <name evidence="3" type="ORF">GSONMT00064426001</name>
</gene>
<accession>A0A060W914</accession>
<dbReference type="GO" id="GO:0008076">
    <property type="term" value="C:voltage-gated potassium channel complex"/>
    <property type="evidence" value="ECO:0007669"/>
    <property type="project" value="TreeGrafter"/>
</dbReference>
<evidence type="ECO:0000256" key="1">
    <source>
        <dbReference type="ARBA" id="ARBA00022737"/>
    </source>
</evidence>
<dbReference type="AlphaFoldDB" id="A0A060W914"/>
<organism evidence="3 4">
    <name type="scientific">Oncorhynchus mykiss</name>
    <name type="common">Rainbow trout</name>
    <name type="synonym">Salmo gairdneri</name>
    <dbReference type="NCBI Taxonomy" id="8022"/>
    <lineage>
        <taxon>Eukaryota</taxon>
        <taxon>Metazoa</taxon>
        <taxon>Chordata</taxon>
        <taxon>Craniata</taxon>
        <taxon>Vertebrata</taxon>
        <taxon>Euteleostomi</taxon>
        <taxon>Actinopterygii</taxon>
        <taxon>Neopterygii</taxon>
        <taxon>Teleostei</taxon>
        <taxon>Protacanthopterygii</taxon>
        <taxon>Salmoniformes</taxon>
        <taxon>Salmonidae</taxon>
        <taxon>Salmoninae</taxon>
        <taxon>Oncorhynchus</taxon>
    </lineage>
</organism>
<dbReference type="GO" id="GO:0015459">
    <property type="term" value="F:potassium channel regulator activity"/>
    <property type="evidence" value="ECO:0007669"/>
    <property type="project" value="TreeGrafter"/>
</dbReference>
<keyword evidence="2" id="KW-0732">Signal</keyword>
<dbReference type="InterPro" id="IPR011992">
    <property type="entry name" value="EF-hand-dom_pair"/>
</dbReference>
<reference evidence="3" key="2">
    <citation type="submission" date="2014-03" db="EMBL/GenBank/DDBJ databases">
        <authorList>
            <person name="Genoscope - CEA"/>
        </authorList>
    </citation>
    <scope>NUCLEOTIDE SEQUENCE</scope>
</reference>
<dbReference type="GO" id="GO:0005509">
    <property type="term" value="F:calcium ion binding"/>
    <property type="evidence" value="ECO:0007669"/>
    <property type="project" value="InterPro"/>
</dbReference>
<dbReference type="PANTHER" id="PTHR23055">
    <property type="entry name" value="CALCIUM BINDING PROTEINS"/>
    <property type="match status" value="1"/>
</dbReference>
<sequence>MDRAGVPNVLCTQCTWLCFELLVPVIRCARQAPVGVAYRYVYITYSTSLYSVEDDFELSTVCHRPEGLDKLQEQTKFTKKELQVLYRGFKNVNYIHSISIWFSAFKLFNLGKMFRECPSGVVNEDTFKTIYSKFFPQGDSGAYAHFLFEAFDTNKNGSVSFEVRLFLLLSTS</sequence>
<evidence type="ECO:0000256" key="2">
    <source>
        <dbReference type="SAM" id="SignalP"/>
    </source>
</evidence>
<protein>
    <recommendedName>
        <fullName evidence="5">EF-hand domain-containing protein</fullName>
    </recommendedName>
</protein>
<feature type="signal peptide" evidence="2">
    <location>
        <begin position="1"/>
        <end position="28"/>
    </location>
</feature>
<dbReference type="STRING" id="8022.A0A060W914"/>
<dbReference type="EMBL" id="FR904367">
    <property type="protein sequence ID" value="CDQ61060.1"/>
    <property type="molecule type" value="Genomic_DNA"/>
</dbReference>
<dbReference type="PANTHER" id="PTHR23055:SF65">
    <property type="entry name" value="KV CHANNEL-INTERACTING PROTEIN 2"/>
    <property type="match status" value="1"/>
</dbReference>
<dbReference type="Proteomes" id="UP000193380">
    <property type="component" value="Unassembled WGS sequence"/>
</dbReference>
<feature type="chain" id="PRO_5001594663" description="EF-hand domain-containing protein" evidence="2">
    <location>
        <begin position="29"/>
        <end position="172"/>
    </location>
</feature>
<reference evidence="3" key="1">
    <citation type="journal article" date="2014" name="Nat. Commun.">
        <title>The rainbow trout genome provides novel insights into evolution after whole-genome duplication in vertebrates.</title>
        <authorList>
            <person name="Berthelot C."/>
            <person name="Brunet F."/>
            <person name="Chalopin D."/>
            <person name="Juanchich A."/>
            <person name="Bernard M."/>
            <person name="Noel B."/>
            <person name="Bento P."/>
            <person name="Da Silva C."/>
            <person name="Labadie K."/>
            <person name="Alberti A."/>
            <person name="Aury J.M."/>
            <person name="Louis A."/>
            <person name="Dehais P."/>
            <person name="Bardou P."/>
            <person name="Montfort J."/>
            <person name="Klopp C."/>
            <person name="Cabau C."/>
            <person name="Gaspin C."/>
            <person name="Thorgaard G.H."/>
            <person name="Boussaha M."/>
            <person name="Quillet E."/>
            <person name="Guyomard R."/>
            <person name="Galiana D."/>
            <person name="Bobe J."/>
            <person name="Volff J.N."/>
            <person name="Genet C."/>
            <person name="Wincker P."/>
            <person name="Jaillon O."/>
            <person name="Roest Crollius H."/>
            <person name="Guiguen Y."/>
        </authorList>
    </citation>
    <scope>NUCLEOTIDE SEQUENCE [LARGE SCALE GENOMIC DNA]</scope>
</reference>
<evidence type="ECO:0008006" key="5">
    <source>
        <dbReference type="Google" id="ProtNLM"/>
    </source>
</evidence>
<proteinExistence type="predicted"/>
<evidence type="ECO:0000313" key="3">
    <source>
        <dbReference type="EMBL" id="CDQ61060.1"/>
    </source>
</evidence>
<dbReference type="SUPFAM" id="SSF47473">
    <property type="entry name" value="EF-hand"/>
    <property type="match status" value="1"/>
</dbReference>
<keyword evidence="1" id="KW-0677">Repeat</keyword>
<name>A0A060W914_ONCMY</name>